<evidence type="ECO:0000313" key="7">
    <source>
        <dbReference type="EMBL" id="RID97401.1"/>
    </source>
</evidence>
<evidence type="ECO:0000256" key="6">
    <source>
        <dbReference type="SAM" id="Phobius"/>
    </source>
</evidence>
<reference evidence="7 8" key="1">
    <citation type="submission" date="2018-09" db="EMBL/GenBank/DDBJ databases">
        <title>Draft genome of Simplicispira sp. NY-02.</title>
        <authorList>
            <person name="Im W.T."/>
        </authorList>
    </citation>
    <scope>NUCLEOTIDE SEQUENCE [LARGE SCALE GENOMIC DNA]</scope>
    <source>
        <strain evidence="7 8">NY-02</strain>
    </source>
</reference>
<protein>
    <submittedName>
        <fullName evidence="7">CidA/LrgA family protein</fullName>
    </submittedName>
</protein>
<dbReference type="Pfam" id="PF03788">
    <property type="entry name" value="LrgA"/>
    <property type="match status" value="1"/>
</dbReference>
<evidence type="ECO:0000256" key="1">
    <source>
        <dbReference type="ARBA" id="ARBA00004651"/>
    </source>
</evidence>
<dbReference type="GO" id="GO:0005886">
    <property type="term" value="C:plasma membrane"/>
    <property type="evidence" value="ECO:0007669"/>
    <property type="project" value="UniProtKB-SubCell"/>
</dbReference>
<evidence type="ECO:0000313" key="8">
    <source>
        <dbReference type="Proteomes" id="UP000266302"/>
    </source>
</evidence>
<name>A0A398C7D5_9BURK</name>
<feature type="transmembrane region" description="Helical" evidence="6">
    <location>
        <begin position="27"/>
        <end position="46"/>
    </location>
</feature>
<gene>
    <name evidence="7" type="ORF">D3F03_14130</name>
</gene>
<comment type="subcellular location">
    <subcellularLocation>
        <location evidence="1">Cell membrane</location>
        <topology evidence="1">Multi-pass membrane protein</topology>
    </subcellularLocation>
</comment>
<evidence type="ECO:0000256" key="4">
    <source>
        <dbReference type="ARBA" id="ARBA00022989"/>
    </source>
</evidence>
<dbReference type="EMBL" id="QXJC01000007">
    <property type="protein sequence ID" value="RID97401.1"/>
    <property type="molecule type" value="Genomic_DNA"/>
</dbReference>
<proteinExistence type="predicted"/>
<feature type="transmembrane region" description="Helical" evidence="6">
    <location>
        <begin position="58"/>
        <end position="77"/>
    </location>
</feature>
<comment type="caution">
    <text evidence="7">The sequence shown here is derived from an EMBL/GenBank/DDBJ whole genome shotgun (WGS) entry which is preliminary data.</text>
</comment>
<dbReference type="RefSeq" id="WP_119110069.1">
    <property type="nucleotide sequence ID" value="NZ_QXJC01000007.1"/>
</dbReference>
<accession>A0A398C7D5</accession>
<sequence>MQMLQGLAILLTLQSLGEALSRLLHLPYPGPVIGMVLLLIALRWPAVQTRVRSVADFLLAHLSLLFVPVGVGVITQLDVLARYGLRLAVVLVLSTWIGMAISALVLRRLMRRAALAGGE</sequence>
<keyword evidence="3 6" id="KW-0812">Transmembrane</keyword>
<evidence type="ECO:0000256" key="5">
    <source>
        <dbReference type="ARBA" id="ARBA00023136"/>
    </source>
</evidence>
<feature type="transmembrane region" description="Helical" evidence="6">
    <location>
        <begin position="83"/>
        <end position="106"/>
    </location>
</feature>
<evidence type="ECO:0000256" key="3">
    <source>
        <dbReference type="ARBA" id="ARBA00022692"/>
    </source>
</evidence>
<organism evidence="7 8">
    <name type="scientific">Simplicispira hankyongi</name>
    <dbReference type="NCBI Taxonomy" id="2315688"/>
    <lineage>
        <taxon>Bacteria</taxon>
        <taxon>Pseudomonadati</taxon>
        <taxon>Pseudomonadota</taxon>
        <taxon>Betaproteobacteria</taxon>
        <taxon>Burkholderiales</taxon>
        <taxon>Comamonadaceae</taxon>
        <taxon>Simplicispira</taxon>
    </lineage>
</organism>
<evidence type="ECO:0000256" key="2">
    <source>
        <dbReference type="ARBA" id="ARBA00022475"/>
    </source>
</evidence>
<keyword evidence="4 6" id="KW-1133">Transmembrane helix</keyword>
<dbReference type="InterPro" id="IPR005538">
    <property type="entry name" value="LrgA/CidA"/>
</dbReference>
<dbReference type="AlphaFoldDB" id="A0A398C7D5"/>
<dbReference type="PANTHER" id="PTHR33931:SF2">
    <property type="entry name" value="HOLIN-LIKE PROTEIN CIDA"/>
    <property type="match status" value="1"/>
</dbReference>
<keyword evidence="2" id="KW-1003">Cell membrane</keyword>
<dbReference type="OrthoDB" id="385012at2"/>
<dbReference type="Proteomes" id="UP000266302">
    <property type="component" value="Unassembled WGS sequence"/>
</dbReference>
<dbReference type="PANTHER" id="PTHR33931">
    <property type="entry name" value="HOLIN-LIKE PROTEIN CIDA-RELATED"/>
    <property type="match status" value="1"/>
</dbReference>
<keyword evidence="8" id="KW-1185">Reference proteome</keyword>
<keyword evidence="5 6" id="KW-0472">Membrane</keyword>